<dbReference type="InterPro" id="IPR057683">
    <property type="entry name" value="DUF7923"/>
</dbReference>
<dbReference type="InterPro" id="IPR000571">
    <property type="entry name" value="Znf_CCCH"/>
</dbReference>
<dbReference type="Pfam" id="PF25540">
    <property type="entry name" value="DUF7923"/>
    <property type="match status" value="1"/>
</dbReference>
<proteinExistence type="predicted"/>
<dbReference type="GO" id="GO:0008270">
    <property type="term" value="F:zinc ion binding"/>
    <property type="evidence" value="ECO:0007669"/>
    <property type="project" value="UniProtKB-KW"/>
</dbReference>
<name>A0A9P4TZV4_9PEZI</name>
<keyword evidence="1" id="KW-0862">Zinc</keyword>
<keyword evidence="1" id="KW-0863">Zinc-finger</keyword>
<feature type="region of interest" description="Disordered" evidence="2">
    <location>
        <begin position="275"/>
        <end position="302"/>
    </location>
</feature>
<dbReference type="PROSITE" id="PS50103">
    <property type="entry name" value="ZF_C3H1"/>
    <property type="match status" value="1"/>
</dbReference>
<dbReference type="PANTHER" id="PTHR37543:SF1">
    <property type="entry name" value="CCCH ZINC FINGER DNA BINDING PROTEIN (AFU_ORTHOLOGUE AFUA_5G12760)"/>
    <property type="match status" value="1"/>
</dbReference>
<dbReference type="EMBL" id="MU007028">
    <property type="protein sequence ID" value="KAF2432035.1"/>
    <property type="molecule type" value="Genomic_DNA"/>
</dbReference>
<evidence type="ECO:0000313" key="4">
    <source>
        <dbReference type="EMBL" id="KAF2432035.1"/>
    </source>
</evidence>
<evidence type="ECO:0000256" key="2">
    <source>
        <dbReference type="SAM" id="MobiDB-lite"/>
    </source>
</evidence>
<organism evidence="4 5">
    <name type="scientific">Tothia fuscella</name>
    <dbReference type="NCBI Taxonomy" id="1048955"/>
    <lineage>
        <taxon>Eukaryota</taxon>
        <taxon>Fungi</taxon>
        <taxon>Dikarya</taxon>
        <taxon>Ascomycota</taxon>
        <taxon>Pezizomycotina</taxon>
        <taxon>Dothideomycetes</taxon>
        <taxon>Pleosporomycetidae</taxon>
        <taxon>Venturiales</taxon>
        <taxon>Cylindrosympodiaceae</taxon>
        <taxon>Tothia</taxon>
    </lineage>
</organism>
<protein>
    <recommendedName>
        <fullName evidence="3">C3H1-type domain-containing protein</fullName>
    </recommendedName>
</protein>
<dbReference type="AlphaFoldDB" id="A0A9P4TZV4"/>
<dbReference type="OrthoDB" id="2270193at2759"/>
<accession>A0A9P4TZV4</accession>
<dbReference type="Pfam" id="PF25543">
    <property type="entry name" value="zf-CCCH_tandem"/>
    <property type="match status" value="1"/>
</dbReference>
<dbReference type="PANTHER" id="PTHR37543">
    <property type="entry name" value="CCCH ZINC FINGER DNA BINDING PROTEIN (AFU_ORTHOLOGUE AFUA_5G12760)"/>
    <property type="match status" value="1"/>
</dbReference>
<comment type="caution">
    <text evidence="4">The sequence shown here is derived from an EMBL/GenBank/DDBJ whole genome shotgun (WGS) entry which is preliminary data.</text>
</comment>
<keyword evidence="5" id="KW-1185">Reference proteome</keyword>
<keyword evidence="1" id="KW-0479">Metal-binding</keyword>
<evidence type="ECO:0000313" key="5">
    <source>
        <dbReference type="Proteomes" id="UP000800235"/>
    </source>
</evidence>
<dbReference type="Proteomes" id="UP000800235">
    <property type="component" value="Unassembled WGS sequence"/>
</dbReference>
<feature type="zinc finger region" description="C3H1-type" evidence="1">
    <location>
        <begin position="389"/>
        <end position="416"/>
    </location>
</feature>
<evidence type="ECO:0000259" key="3">
    <source>
        <dbReference type="PROSITE" id="PS50103"/>
    </source>
</evidence>
<dbReference type="Pfam" id="PF25542">
    <property type="entry name" value="zf-CCCH_12"/>
    <property type="match status" value="1"/>
</dbReference>
<reference evidence="4" key="1">
    <citation type="journal article" date="2020" name="Stud. Mycol.">
        <title>101 Dothideomycetes genomes: a test case for predicting lifestyles and emergence of pathogens.</title>
        <authorList>
            <person name="Haridas S."/>
            <person name="Albert R."/>
            <person name="Binder M."/>
            <person name="Bloem J."/>
            <person name="Labutti K."/>
            <person name="Salamov A."/>
            <person name="Andreopoulos B."/>
            <person name="Baker S."/>
            <person name="Barry K."/>
            <person name="Bills G."/>
            <person name="Bluhm B."/>
            <person name="Cannon C."/>
            <person name="Castanera R."/>
            <person name="Culley D."/>
            <person name="Daum C."/>
            <person name="Ezra D."/>
            <person name="Gonzalez J."/>
            <person name="Henrissat B."/>
            <person name="Kuo A."/>
            <person name="Liang C."/>
            <person name="Lipzen A."/>
            <person name="Lutzoni F."/>
            <person name="Magnuson J."/>
            <person name="Mondo S."/>
            <person name="Nolan M."/>
            <person name="Ohm R."/>
            <person name="Pangilinan J."/>
            <person name="Park H.-J."/>
            <person name="Ramirez L."/>
            <person name="Alfaro M."/>
            <person name="Sun H."/>
            <person name="Tritt A."/>
            <person name="Yoshinaga Y."/>
            <person name="Zwiers L.-H."/>
            <person name="Turgeon B."/>
            <person name="Goodwin S."/>
            <person name="Spatafora J."/>
            <person name="Crous P."/>
            <person name="Grigoriev I."/>
        </authorList>
    </citation>
    <scope>NUCLEOTIDE SEQUENCE</scope>
    <source>
        <strain evidence="4">CBS 130266</strain>
    </source>
</reference>
<feature type="domain" description="C3H1-type" evidence="3">
    <location>
        <begin position="389"/>
        <end position="416"/>
    </location>
</feature>
<evidence type="ECO:0000256" key="1">
    <source>
        <dbReference type="PROSITE-ProRule" id="PRU00723"/>
    </source>
</evidence>
<feature type="compositionally biased region" description="Polar residues" evidence="2">
    <location>
        <begin position="275"/>
        <end position="291"/>
    </location>
</feature>
<sequence length="484" mass="53616">MTDYAYLEAQLHGFKESDRQRDALLMETLQRLVSMESKYKATYRDYESERTFRHHWQDKAESAERDLLTIQTNVEANSFIQVLIDGDAAYFHDALIQAGADGASQAAHKLLVEIKNHLASRGIDSDLPVFVNIYANVGGLAGKLTYLGLIDGPGDMHNFVRAFNTSQPLFNFVDVGSGKEKADHKIREMFRIQLSNKQCKHIIFGGCHDNGYLTILEQYRHDNDTSSRISLLETIPAQAGFYALNIKMSRFPSVFRAESLDKSLVIAMPQLRQTASATNIRSPNTNTKSNTPPVPSNDASPVPGKAVAVNTTVPKASPSASKASSVTSWASAAVANGVPSDKEVTLANRTKKTKPTVSRFILYNYDGNRLDATLPPASANDHTNLHARMEKAKLCNDHFLRGMCVTESCKYSHSGKLSAGELNALRHKARKLSCPNKLGCEDYDCYCGHVCPYEKSGKCKGEGCHFEDVHGIDRVGFSDYFFWV</sequence>
<dbReference type="InterPro" id="IPR057654">
    <property type="entry name" value="Znf-CCCH_tandem"/>
</dbReference>
<gene>
    <name evidence="4" type="ORF">EJ08DRAFT_609735</name>
</gene>